<dbReference type="CDD" id="cd05285">
    <property type="entry name" value="sorbitol_DH"/>
    <property type="match status" value="1"/>
</dbReference>
<keyword evidence="4 8" id="KW-0479">Metal-binding</keyword>
<evidence type="ECO:0000256" key="1">
    <source>
        <dbReference type="ARBA" id="ARBA00001947"/>
    </source>
</evidence>
<feature type="signal peptide" evidence="10">
    <location>
        <begin position="1"/>
        <end position="19"/>
    </location>
</feature>
<dbReference type="PROSITE" id="PS00059">
    <property type="entry name" value="ADH_ZINC"/>
    <property type="match status" value="1"/>
</dbReference>
<sequence>MSIFSSSLLLVTLIRTAGGGHGSILVPSPKSQGKSSAGTTPRVCHRYRDRAAGAWSGVGEEEERAEWGRAAKEERRAGMRTWPPGLWPSTPSRSSLSSSRPSDLGSGSSPSLVVVFDEIWPMYSRPHDVRVRMKAVGICGSDVHYLKTMRCAAFVVKEPMVIGHECAGVVEEVGGEVKSLVPGDRVALEPGISCWRCSHCKGGRYNLCPEMKFFATPPVHGSLANQVVHPADLCFKLPENVSLEEGAMCEPLSVGVHACRRAAIGPETNVLIMGAGPIGLVTMLAARAFGAPRIVIVDVDDHRLSVAKSLGADDVVTVSPNVQDIDEEVVQIQNKMGAEVDVVFDCAGFSKTMSTALNVARAGGKVCLVGMGHNEMTVPLTPAAAREVDIIGIFRYKDTWPLCLEFLRSGKIDVKPLITHRFGFSQQEVEEAFEVSARGRNAIKVMFNL</sequence>
<dbReference type="InterPro" id="IPR020843">
    <property type="entry name" value="ER"/>
</dbReference>
<evidence type="ECO:0000256" key="6">
    <source>
        <dbReference type="ARBA" id="ARBA00023002"/>
    </source>
</evidence>
<evidence type="ECO:0000256" key="8">
    <source>
        <dbReference type="RuleBase" id="RU361277"/>
    </source>
</evidence>
<feature type="chain" id="PRO_5032796206" description="Enoyl reductase (ER) domain-containing protein" evidence="10">
    <location>
        <begin position="20"/>
        <end position="449"/>
    </location>
</feature>
<dbReference type="SUPFAM" id="SSF50129">
    <property type="entry name" value="GroES-like"/>
    <property type="match status" value="1"/>
</dbReference>
<dbReference type="SUPFAM" id="SSF51735">
    <property type="entry name" value="NAD(P)-binding Rossmann-fold domains"/>
    <property type="match status" value="1"/>
</dbReference>
<evidence type="ECO:0000259" key="11">
    <source>
        <dbReference type="SMART" id="SM00829"/>
    </source>
</evidence>
<feature type="compositionally biased region" description="Polar residues" evidence="9">
    <location>
        <begin position="29"/>
        <end position="39"/>
    </location>
</feature>
<dbReference type="GO" id="GO:0016616">
    <property type="term" value="F:oxidoreductase activity, acting on the CH-OH group of donors, NAD or NADP as acceptor"/>
    <property type="evidence" value="ECO:0007669"/>
    <property type="project" value="InterPro"/>
</dbReference>
<evidence type="ECO:0000256" key="2">
    <source>
        <dbReference type="ARBA" id="ARBA00008072"/>
    </source>
</evidence>
<dbReference type="Proteomes" id="UP000652761">
    <property type="component" value="Unassembled WGS sequence"/>
</dbReference>
<keyword evidence="13" id="KW-1185">Reference proteome</keyword>
<comment type="subunit">
    <text evidence="3">Homodimer.</text>
</comment>
<dbReference type="Gene3D" id="3.90.180.10">
    <property type="entry name" value="Medium-chain alcohol dehydrogenases, catalytic domain"/>
    <property type="match status" value="1"/>
</dbReference>
<dbReference type="Pfam" id="PF08240">
    <property type="entry name" value="ADH_N"/>
    <property type="match status" value="1"/>
</dbReference>
<keyword evidence="5 8" id="KW-0862">Zinc</keyword>
<keyword evidence="10" id="KW-0732">Signal</keyword>
<dbReference type="Pfam" id="PF00107">
    <property type="entry name" value="ADH_zinc_N"/>
    <property type="match status" value="1"/>
</dbReference>
<comment type="caution">
    <text evidence="12">The sequence shown here is derived from an EMBL/GenBank/DDBJ whole genome shotgun (WGS) entry which is preliminary data.</text>
</comment>
<dbReference type="Gene3D" id="3.40.50.720">
    <property type="entry name" value="NAD(P)-binding Rossmann-like Domain"/>
    <property type="match status" value="1"/>
</dbReference>
<keyword evidence="6" id="KW-0560">Oxidoreductase</keyword>
<dbReference type="InterPro" id="IPR045306">
    <property type="entry name" value="SDH-like"/>
</dbReference>
<evidence type="ECO:0000256" key="3">
    <source>
        <dbReference type="ARBA" id="ARBA00011738"/>
    </source>
</evidence>
<evidence type="ECO:0000313" key="12">
    <source>
        <dbReference type="EMBL" id="MQM18281.1"/>
    </source>
</evidence>
<dbReference type="SMART" id="SM00829">
    <property type="entry name" value="PKS_ER"/>
    <property type="match status" value="1"/>
</dbReference>
<dbReference type="InterPro" id="IPR002328">
    <property type="entry name" value="ADH_Zn_CS"/>
</dbReference>
<evidence type="ECO:0000256" key="7">
    <source>
        <dbReference type="ARBA" id="ARBA00023027"/>
    </source>
</evidence>
<dbReference type="EMBL" id="NMUH01008082">
    <property type="protein sequence ID" value="MQM18281.1"/>
    <property type="molecule type" value="Genomic_DNA"/>
</dbReference>
<evidence type="ECO:0000256" key="4">
    <source>
        <dbReference type="ARBA" id="ARBA00022723"/>
    </source>
</evidence>
<evidence type="ECO:0000313" key="13">
    <source>
        <dbReference type="Proteomes" id="UP000652761"/>
    </source>
</evidence>
<reference evidence="12" key="1">
    <citation type="submission" date="2017-07" db="EMBL/GenBank/DDBJ databases">
        <title>Taro Niue Genome Assembly and Annotation.</title>
        <authorList>
            <person name="Atibalentja N."/>
            <person name="Keating K."/>
            <person name="Fields C.J."/>
        </authorList>
    </citation>
    <scope>NUCLEOTIDE SEQUENCE</scope>
    <source>
        <strain evidence="12">Niue_2</strain>
        <tissue evidence="12">Leaf</tissue>
    </source>
</reference>
<dbReference type="InterPro" id="IPR011032">
    <property type="entry name" value="GroES-like_sf"/>
</dbReference>
<comment type="similarity">
    <text evidence="2 8">Belongs to the zinc-containing alcohol dehydrogenase family.</text>
</comment>
<dbReference type="InterPro" id="IPR036291">
    <property type="entry name" value="NAD(P)-bd_dom_sf"/>
</dbReference>
<organism evidence="12 13">
    <name type="scientific">Colocasia esculenta</name>
    <name type="common">Wild taro</name>
    <name type="synonym">Arum esculentum</name>
    <dbReference type="NCBI Taxonomy" id="4460"/>
    <lineage>
        <taxon>Eukaryota</taxon>
        <taxon>Viridiplantae</taxon>
        <taxon>Streptophyta</taxon>
        <taxon>Embryophyta</taxon>
        <taxon>Tracheophyta</taxon>
        <taxon>Spermatophyta</taxon>
        <taxon>Magnoliopsida</taxon>
        <taxon>Liliopsida</taxon>
        <taxon>Araceae</taxon>
        <taxon>Aroideae</taxon>
        <taxon>Colocasieae</taxon>
        <taxon>Colocasia</taxon>
    </lineage>
</organism>
<feature type="region of interest" description="Disordered" evidence="9">
    <location>
        <begin position="21"/>
        <end position="41"/>
    </location>
</feature>
<accession>A0A843XGB8</accession>
<dbReference type="InterPro" id="IPR013149">
    <property type="entry name" value="ADH-like_C"/>
</dbReference>
<proteinExistence type="inferred from homology"/>
<dbReference type="FunFam" id="3.40.50.720:FF:000068">
    <property type="entry name" value="Sorbitol dehydrogenase"/>
    <property type="match status" value="1"/>
</dbReference>
<gene>
    <name evidence="12" type="ORF">Taro_051269</name>
</gene>
<evidence type="ECO:0000256" key="10">
    <source>
        <dbReference type="SAM" id="SignalP"/>
    </source>
</evidence>
<keyword evidence="7" id="KW-0520">NAD</keyword>
<dbReference type="GO" id="GO:0008270">
    <property type="term" value="F:zinc ion binding"/>
    <property type="evidence" value="ECO:0007669"/>
    <property type="project" value="InterPro"/>
</dbReference>
<dbReference type="PANTHER" id="PTHR43161:SF9">
    <property type="entry name" value="SORBITOL DEHYDROGENASE"/>
    <property type="match status" value="1"/>
</dbReference>
<evidence type="ECO:0000256" key="9">
    <source>
        <dbReference type="SAM" id="MobiDB-lite"/>
    </source>
</evidence>
<feature type="domain" description="Enoyl reductase (ER)" evidence="11">
    <location>
        <begin position="107"/>
        <end position="447"/>
    </location>
</feature>
<comment type="cofactor">
    <cofactor evidence="1 8">
        <name>Zn(2+)</name>
        <dbReference type="ChEBI" id="CHEBI:29105"/>
    </cofactor>
</comment>
<feature type="compositionally biased region" description="Low complexity" evidence="9">
    <location>
        <begin position="88"/>
        <end position="109"/>
    </location>
</feature>
<feature type="region of interest" description="Disordered" evidence="9">
    <location>
        <begin position="78"/>
        <end position="109"/>
    </location>
</feature>
<evidence type="ECO:0000256" key="5">
    <source>
        <dbReference type="ARBA" id="ARBA00022833"/>
    </source>
</evidence>
<dbReference type="InterPro" id="IPR013154">
    <property type="entry name" value="ADH-like_N"/>
</dbReference>
<name>A0A843XGB8_COLES</name>
<dbReference type="OrthoDB" id="256333at2759"/>
<dbReference type="AlphaFoldDB" id="A0A843XGB8"/>
<protein>
    <recommendedName>
        <fullName evidence="11">Enoyl reductase (ER) domain-containing protein</fullName>
    </recommendedName>
</protein>
<dbReference type="PANTHER" id="PTHR43161">
    <property type="entry name" value="SORBITOL DEHYDROGENASE"/>
    <property type="match status" value="1"/>
</dbReference>